<dbReference type="HOGENOM" id="CLU_028840_1_3_1"/>
<dbReference type="InParanoid" id="G0N0G7"/>
<dbReference type="EMBL" id="GL379824">
    <property type="protein sequence ID" value="EGT48919.1"/>
    <property type="molecule type" value="Genomic_DNA"/>
</dbReference>
<dbReference type="InterPro" id="IPR012885">
    <property type="entry name" value="F-box_Sdz-33"/>
</dbReference>
<dbReference type="AlphaFoldDB" id="G0N0G7"/>
<keyword evidence="3" id="KW-1185">Reference proteome</keyword>
<dbReference type="FunCoup" id="G0N0G7">
    <property type="interactions" value="17"/>
</dbReference>
<name>G0N0G7_CAEBE</name>
<evidence type="ECO:0000313" key="2">
    <source>
        <dbReference type="EMBL" id="EGT48919.1"/>
    </source>
</evidence>
<dbReference type="PANTHER" id="PTHR22899">
    <property type="entry name" value="CYCLIN-RELATED F-BOX FAMILY"/>
    <property type="match status" value="1"/>
</dbReference>
<dbReference type="PANTHER" id="PTHR22899:SF0">
    <property type="entry name" value="F-BOX ASSOCIATED DOMAIN-CONTAINING PROTEIN-RELATED"/>
    <property type="match status" value="1"/>
</dbReference>
<evidence type="ECO:0000259" key="1">
    <source>
        <dbReference type="Pfam" id="PF07735"/>
    </source>
</evidence>
<gene>
    <name evidence="2" type="ORF">CAEBREN_06542</name>
</gene>
<proteinExistence type="predicted"/>
<accession>G0N0G7</accession>
<reference evidence="3" key="1">
    <citation type="submission" date="2011-07" db="EMBL/GenBank/DDBJ databases">
        <authorList>
            <consortium name="Caenorhabditis brenneri Sequencing and Analysis Consortium"/>
            <person name="Wilson R.K."/>
        </authorList>
    </citation>
    <scope>NUCLEOTIDE SEQUENCE [LARGE SCALE GENOMIC DNA]</scope>
    <source>
        <strain evidence="3">PB2801</strain>
    </source>
</reference>
<sequence length="339" mass="39093">MAQTPTQPLLNSSDDEVIQKLRKLSLQEVLKISLISERSKELMESLQIKGTHLFVRVHNQITISIETGSSDLDFTFYLEPDVYWGIGAYGRKKKLRTPRTVLVEETNHTDHSEDTSFELKNSDFTMQDWLDHLQQIFNYRNIDLLSFSNQSSAFDIDDVKKVFKKATEVDIGDTGSYVFNQLILQKYFPVKQLDFEISQNSRVPKNILIQNFAELSITEIDDRETTTVELDELLLMNSPAIRMDIHLMPAKQLNKFLKLWQKGSNPHMDYLCIFYKEDEGFDNEIIMKGIKYRVISKNAIRKFKGTGAEEVDLVEGGIDIVRLDGVKATIQIVEDDCLH</sequence>
<dbReference type="Pfam" id="PF07735">
    <property type="entry name" value="FBA_2"/>
    <property type="match status" value="1"/>
</dbReference>
<organism evidence="3">
    <name type="scientific">Caenorhabditis brenneri</name>
    <name type="common">Nematode worm</name>
    <dbReference type="NCBI Taxonomy" id="135651"/>
    <lineage>
        <taxon>Eukaryota</taxon>
        <taxon>Metazoa</taxon>
        <taxon>Ecdysozoa</taxon>
        <taxon>Nematoda</taxon>
        <taxon>Chromadorea</taxon>
        <taxon>Rhabditida</taxon>
        <taxon>Rhabditina</taxon>
        <taxon>Rhabditomorpha</taxon>
        <taxon>Rhabditoidea</taxon>
        <taxon>Rhabditidae</taxon>
        <taxon>Peloderinae</taxon>
        <taxon>Caenorhabditis</taxon>
    </lineage>
</organism>
<evidence type="ECO:0000313" key="3">
    <source>
        <dbReference type="Proteomes" id="UP000008068"/>
    </source>
</evidence>
<feature type="domain" description="Sdz-33 F-box" evidence="1">
    <location>
        <begin position="204"/>
        <end position="273"/>
    </location>
</feature>
<dbReference type="OMA" id="ICLHIER"/>
<dbReference type="Proteomes" id="UP000008068">
    <property type="component" value="Unassembled WGS sequence"/>
</dbReference>
<dbReference type="InterPro" id="IPR053222">
    <property type="entry name" value="Zygotic_Embryogenesis-Asso"/>
</dbReference>
<protein>
    <recommendedName>
        <fullName evidence="1">Sdz-33 F-box domain-containing protein</fullName>
    </recommendedName>
</protein>